<evidence type="ECO:0000313" key="2">
    <source>
        <dbReference type="Proteomes" id="UP000593574"/>
    </source>
</evidence>
<dbReference type="EMBL" id="JABEZV010449750">
    <property type="protein sequence ID" value="MBA0731473.1"/>
    <property type="molecule type" value="Genomic_DNA"/>
</dbReference>
<protein>
    <submittedName>
        <fullName evidence="1">Uncharacterized protein</fullName>
    </submittedName>
</protein>
<reference evidence="1 2" key="1">
    <citation type="journal article" date="2019" name="Genome Biol. Evol.">
        <title>Insights into the evolution of the New World diploid cottons (Gossypium, subgenus Houzingenia) based on genome sequencing.</title>
        <authorList>
            <person name="Grover C.E."/>
            <person name="Arick M.A. 2nd"/>
            <person name="Thrash A."/>
            <person name="Conover J.L."/>
            <person name="Sanders W.S."/>
            <person name="Peterson D.G."/>
            <person name="Frelichowski J.E."/>
            <person name="Scheffler J.A."/>
            <person name="Scheffler B.E."/>
            <person name="Wendel J.F."/>
        </authorList>
    </citation>
    <scope>NUCLEOTIDE SEQUENCE [LARGE SCALE GENOMIC DNA]</scope>
    <source>
        <strain evidence="1">4</strain>
        <tissue evidence="1">Leaf</tissue>
    </source>
</reference>
<proteinExistence type="predicted"/>
<keyword evidence="2" id="KW-1185">Reference proteome</keyword>
<sequence length="28" mass="3387">MILQRKNGWQCFRIFKKRISNGELLGCF</sequence>
<organism evidence="1 2">
    <name type="scientific">Gossypium laxum</name>
    <dbReference type="NCBI Taxonomy" id="34288"/>
    <lineage>
        <taxon>Eukaryota</taxon>
        <taxon>Viridiplantae</taxon>
        <taxon>Streptophyta</taxon>
        <taxon>Embryophyta</taxon>
        <taxon>Tracheophyta</taxon>
        <taxon>Spermatophyta</taxon>
        <taxon>Magnoliopsida</taxon>
        <taxon>eudicotyledons</taxon>
        <taxon>Gunneridae</taxon>
        <taxon>Pentapetalae</taxon>
        <taxon>rosids</taxon>
        <taxon>malvids</taxon>
        <taxon>Malvales</taxon>
        <taxon>Malvaceae</taxon>
        <taxon>Malvoideae</taxon>
        <taxon>Gossypium</taxon>
    </lineage>
</organism>
<evidence type="ECO:0000313" key="1">
    <source>
        <dbReference type="EMBL" id="MBA0731473.1"/>
    </source>
</evidence>
<name>A0A7J9B5E3_9ROSI</name>
<gene>
    <name evidence="1" type="ORF">Golax_025659</name>
</gene>
<dbReference type="Proteomes" id="UP000593574">
    <property type="component" value="Unassembled WGS sequence"/>
</dbReference>
<comment type="caution">
    <text evidence="1">The sequence shown here is derived from an EMBL/GenBank/DDBJ whole genome shotgun (WGS) entry which is preliminary data.</text>
</comment>
<accession>A0A7J9B5E3</accession>
<dbReference type="AlphaFoldDB" id="A0A7J9B5E3"/>